<accession>A0A9D4IEP9</accession>
<organism evidence="2 3">
    <name type="scientific">Dreissena polymorpha</name>
    <name type="common">Zebra mussel</name>
    <name type="synonym">Mytilus polymorpha</name>
    <dbReference type="NCBI Taxonomy" id="45954"/>
    <lineage>
        <taxon>Eukaryota</taxon>
        <taxon>Metazoa</taxon>
        <taxon>Spiralia</taxon>
        <taxon>Lophotrochozoa</taxon>
        <taxon>Mollusca</taxon>
        <taxon>Bivalvia</taxon>
        <taxon>Autobranchia</taxon>
        <taxon>Heteroconchia</taxon>
        <taxon>Euheterodonta</taxon>
        <taxon>Imparidentia</taxon>
        <taxon>Neoheterodontei</taxon>
        <taxon>Myida</taxon>
        <taxon>Dreissenoidea</taxon>
        <taxon>Dreissenidae</taxon>
        <taxon>Dreissena</taxon>
    </lineage>
</organism>
<keyword evidence="3" id="KW-1185">Reference proteome</keyword>
<proteinExistence type="predicted"/>
<dbReference type="Proteomes" id="UP000828390">
    <property type="component" value="Unassembled WGS sequence"/>
</dbReference>
<evidence type="ECO:0000256" key="1">
    <source>
        <dbReference type="SAM" id="SignalP"/>
    </source>
</evidence>
<evidence type="ECO:0000313" key="2">
    <source>
        <dbReference type="EMBL" id="KAH3772626.1"/>
    </source>
</evidence>
<reference evidence="2" key="1">
    <citation type="journal article" date="2019" name="bioRxiv">
        <title>The Genome of the Zebra Mussel, Dreissena polymorpha: A Resource for Invasive Species Research.</title>
        <authorList>
            <person name="McCartney M.A."/>
            <person name="Auch B."/>
            <person name="Kono T."/>
            <person name="Mallez S."/>
            <person name="Zhang Y."/>
            <person name="Obille A."/>
            <person name="Becker A."/>
            <person name="Abrahante J.E."/>
            <person name="Garbe J."/>
            <person name="Badalamenti J.P."/>
            <person name="Herman A."/>
            <person name="Mangelson H."/>
            <person name="Liachko I."/>
            <person name="Sullivan S."/>
            <person name="Sone E.D."/>
            <person name="Koren S."/>
            <person name="Silverstein K.A.T."/>
            <person name="Beckman K.B."/>
            <person name="Gohl D.M."/>
        </authorList>
    </citation>
    <scope>NUCLEOTIDE SEQUENCE</scope>
    <source>
        <strain evidence="2">Duluth1</strain>
        <tissue evidence="2">Whole animal</tissue>
    </source>
</reference>
<feature type="signal peptide" evidence="1">
    <location>
        <begin position="1"/>
        <end position="19"/>
    </location>
</feature>
<name>A0A9D4IEP9_DREPO</name>
<dbReference type="EMBL" id="JAIWYP010000009">
    <property type="protein sequence ID" value="KAH3772626.1"/>
    <property type="molecule type" value="Genomic_DNA"/>
</dbReference>
<feature type="chain" id="PRO_5039468038" evidence="1">
    <location>
        <begin position="20"/>
        <end position="50"/>
    </location>
</feature>
<protein>
    <submittedName>
        <fullName evidence="2">Uncharacterized protein</fullName>
    </submittedName>
</protein>
<gene>
    <name evidence="2" type="ORF">DPMN_173967</name>
</gene>
<evidence type="ECO:0000313" key="3">
    <source>
        <dbReference type="Proteomes" id="UP000828390"/>
    </source>
</evidence>
<keyword evidence="1" id="KW-0732">Signal</keyword>
<dbReference type="AlphaFoldDB" id="A0A9D4IEP9"/>
<reference evidence="2" key="2">
    <citation type="submission" date="2020-11" db="EMBL/GenBank/DDBJ databases">
        <authorList>
            <person name="McCartney M.A."/>
            <person name="Auch B."/>
            <person name="Kono T."/>
            <person name="Mallez S."/>
            <person name="Becker A."/>
            <person name="Gohl D.M."/>
            <person name="Silverstein K.A.T."/>
            <person name="Koren S."/>
            <person name="Bechman K.B."/>
            <person name="Herman A."/>
            <person name="Abrahante J.E."/>
            <person name="Garbe J."/>
        </authorList>
    </citation>
    <scope>NUCLEOTIDE SEQUENCE</scope>
    <source>
        <strain evidence="2">Duluth1</strain>
        <tissue evidence="2">Whole animal</tissue>
    </source>
</reference>
<comment type="caution">
    <text evidence="2">The sequence shown here is derived from an EMBL/GenBank/DDBJ whole genome shotgun (WGS) entry which is preliminary data.</text>
</comment>
<sequence>MGLITGIHIQVMLLQATISLFQFLFHCRIIEDCDVALRLRGLYVLLLAAT</sequence>